<dbReference type="AlphaFoldDB" id="A0ABD5QZ18"/>
<evidence type="ECO:0000259" key="4">
    <source>
        <dbReference type="Pfam" id="PF13579"/>
    </source>
</evidence>
<evidence type="ECO:0000256" key="1">
    <source>
        <dbReference type="ARBA" id="ARBA00022676"/>
    </source>
</evidence>
<sequence length="379" mass="41333">MSSTRTEAGVEVLVVGPSRSGGGGVNRYIAEQRRHLPDHVRTRVYSVAVPPGDGLARFALAVLVALRQMLPFPFRRPPDVVHVHTSHWHSFYQSSWYVFVAAFVWRRPVVLHVHGSSFDEFLETDSRLVRALQNAVFDASDVVVALSDGWAELIERRVDSRKVTVLHNAVDVAEYESSFSTSPIRLSFVSNHVERKGVEELVAAIDRLAEERPVDVVIAGKGPESNLAADLADERPGVEYVGFVSEERKREILAESSVYVLPTYAEGVPIAILEAMTAGNAIVSTAVGGIPSVVDDRNGVLVEPGDADALADALRTLLGDPDRVESMARASSRRAERSHSWDRVTEELVALYYSLAGTPPSDAESPPSDSEPSTTRSEA</sequence>
<proteinExistence type="predicted"/>
<reference evidence="5 6" key="1">
    <citation type="journal article" date="2019" name="Int. J. Syst. Evol. Microbiol.">
        <title>The Global Catalogue of Microorganisms (GCM) 10K type strain sequencing project: providing services to taxonomists for standard genome sequencing and annotation.</title>
        <authorList>
            <consortium name="The Broad Institute Genomics Platform"/>
            <consortium name="The Broad Institute Genome Sequencing Center for Infectious Disease"/>
            <person name="Wu L."/>
            <person name="Ma J."/>
        </authorList>
    </citation>
    <scope>NUCLEOTIDE SEQUENCE [LARGE SCALE GENOMIC DNA]</scope>
    <source>
        <strain evidence="5 6">CGMCC 1.12124</strain>
    </source>
</reference>
<dbReference type="PANTHER" id="PTHR12526">
    <property type="entry name" value="GLYCOSYLTRANSFERASE"/>
    <property type="match status" value="1"/>
</dbReference>
<evidence type="ECO:0000313" key="5">
    <source>
        <dbReference type="EMBL" id="MFC5277847.1"/>
    </source>
</evidence>
<name>A0ABD5QZ18_9EURY</name>
<dbReference type="InterPro" id="IPR028098">
    <property type="entry name" value="Glyco_trans_4-like_N"/>
</dbReference>
<comment type="caution">
    <text evidence="5">The sequence shown here is derived from an EMBL/GenBank/DDBJ whole genome shotgun (WGS) entry which is preliminary data.</text>
</comment>
<gene>
    <name evidence="5" type="ORF">ACFPM1_03560</name>
</gene>
<dbReference type="RefSeq" id="WP_256412364.1">
    <property type="nucleotide sequence ID" value="NZ_JANHDM010000009.1"/>
</dbReference>
<evidence type="ECO:0000256" key="2">
    <source>
        <dbReference type="ARBA" id="ARBA00022679"/>
    </source>
</evidence>
<evidence type="ECO:0000256" key="3">
    <source>
        <dbReference type="SAM" id="MobiDB-lite"/>
    </source>
</evidence>
<dbReference type="EC" id="2.4.-.-" evidence="5"/>
<dbReference type="Pfam" id="PF13579">
    <property type="entry name" value="Glyco_trans_4_4"/>
    <property type="match status" value="1"/>
</dbReference>
<dbReference type="SUPFAM" id="SSF53756">
    <property type="entry name" value="UDP-Glycosyltransferase/glycogen phosphorylase"/>
    <property type="match status" value="1"/>
</dbReference>
<feature type="domain" description="Glycosyltransferase subfamily 4-like N-terminal" evidence="4">
    <location>
        <begin position="7"/>
        <end position="168"/>
    </location>
</feature>
<dbReference type="Proteomes" id="UP001596118">
    <property type="component" value="Unassembled WGS sequence"/>
</dbReference>
<keyword evidence="6" id="KW-1185">Reference proteome</keyword>
<keyword evidence="1 5" id="KW-0328">Glycosyltransferase</keyword>
<evidence type="ECO:0000313" key="6">
    <source>
        <dbReference type="Proteomes" id="UP001596118"/>
    </source>
</evidence>
<dbReference type="Pfam" id="PF13692">
    <property type="entry name" value="Glyco_trans_1_4"/>
    <property type="match status" value="1"/>
</dbReference>
<feature type="region of interest" description="Disordered" evidence="3">
    <location>
        <begin position="355"/>
        <end position="379"/>
    </location>
</feature>
<organism evidence="5 6">
    <name type="scientific">Halorubrum rubrum</name>
    <dbReference type="NCBI Taxonomy" id="1126240"/>
    <lineage>
        <taxon>Archaea</taxon>
        <taxon>Methanobacteriati</taxon>
        <taxon>Methanobacteriota</taxon>
        <taxon>Stenosarchaea group</taxon>
        <taxon>Halobacteria</taxon>
        <taxon>Halobacteriales</taxon>
        <taxon>Haloferacaceae</taxon>
        <taxon>Halorubrum</taxon>
    </lineage>
</organism>
<protein>
    <submittedName>
        <fullName evidence="5">Glycosyltransferase family 4 protein</fullName>
        <ecNumber evidence="5">2.4.-.-</ecNumber>
    </submittedName>
</protein>
<dbReference type="PANTHER" id="PTHR12526:SF510">
    <property type="entry name" value="D-INOSITOL 3-PHOSPHATE GLYCOSYLTRANSFERASE"/>
    <property type="match status" value="1"/>
</dbReference>
<accession>A0ABD5QZ18</accession>
<feature type="compositionally biased region" description="Low complexity" evidence="3">
    <location>
        <begin position="359"/>
        <end position="373"/>
    </location>
</feature>
<dbReference type="EMBL" id="JBHSKY010000003">
    <property type="protein sequence ID" value="MFC5277847.1"/>
    <property type="molecule type" value="Genomic_DNA"/>
</dbReference>
<dbReference type="CDD" id="cd03801">
    <property type="entry name" value="GT4_PimA-like"/>
    <property type="match status" value="1"/>
</dbReference>
<dbReference type="Gene3D" id="3.40.50.2000">
    <property type="entry name" value="Glycogen Phosphorylase B"/>
    <property type="match status" value="2"/>
</dbReference>
<keyword evidence="2 5" id="KW-0808">Transferase</keyword>
<dbReference type="GO" id="GO:0016757">
    <property type="term" value="F:glycosyltransferase activity"/>
    <property type="evidence" value="ECO:0007669"/>
    <property type="project" value="UniProtKB-KW"/>
</dbReference>